<accession>A0ABP1EV13</accession>
<dbReference type="Proteomes" id="UP001497514">
    <property type="component" value="Chromosome"/>
</dbReference>
<proteinExistence type="predicted"/>
<keyword evidence="2" id="KW-1185">Reference proteome</keyword>
<evidence type="ECO:0000313" key="2">
    <source>
        <dbReference type="Proteomes" id="UP001497514"/>
    </source>
</evidence>
<reference evidence="1 2" key="1">
    <citation type="submission" date="2024-05" db="EMBL/GenBank/DDBJ databases">
        <authorList>
            <person name="Duchaud E."/>
        </authorList>
    </citation>
    <scope>NUCLEOTIDE SEQUENCE [LARGE SCALE GENOMIC DNA]</scope>
    <source>
        <strain evidence="1">Ena-SAMPLE-TAB-13-05-2024-13:56:06:370-140309</strain>
    </source>
</reference>
<dbReference type="Pfam" id="PF14114">
    <property type="entry name" value="DUF4286"/>
    <property type="match status" value="1"/>
</dbReference>
<protein>
    <recommendedName>
        <fullName evidence="3">DUF4286 domain-containing protein</fullName>
    </recommendedName>
</protein>
<dbReference type="InterPro" id="IPR025563">
    <property type="entry name" value="DUF4286"/>
</dbReference>
<dbReference type="GeneID" id="86818091"/>
<name>A0ABP1EV13_9FLAO</name>
<dbReference type="EMBL" id="OZ038524">
    <property type="protein sequence ID" value="CAL2088307.1"/>
    <property type="molecule type" value="Genomic_DNA"/>
</dbReference>
<organism evidence="1 2">
    <name type="scientific">Tenacibaculum dicentrarchi</name>
    <dbReference type="NCBI Taxonomy" id="669041"/>
    <lineage>
        <taxon>Bacteria</taxon>
        <taxon>Pseudomonadati</taxon>
        <taxon>Bacteroidota</taxon>
        <taxon>Flavobacteriia</taxon>
        <taxon>Flavobacteriales</taxon>
        <taxon>Flavobacteriaceae</taxon>
        <taxon>Tenacibaculum</taxon>
    </lineage>
</organism>
<sequence length="109" mass="12676">MYIYNVTINIDQSVHQEWLVWIENHIPEVLNTGHFLSAKLTQVLVEEEMGGTTYSVQYTAKTRENLDAYYNNHADELRAASFKKFGDKMLAFRTELQVINEFFPKVASN</sequence>
<evidence type="ECO:0008006" key="3">
    <source>
        <dbReference type="Google" id="ProtNLM"/>
    </source>
</evidence>
<evidence type="ECO:0000313" key="1">
    <source>
        <dbReference type="EMBL" id="CAL2088307.1"/>
    </source>
</evidence>
<gene>
    <name evidence="1" type="ORF">TD3509T_2378</name>
</gene>
<dbReference type="RefSeq" id="WP_101903819.1">
    <property type="nucleotide sequence ID" value="NZ_JBFKZT010000001.1"/>
</dbReference>